<feature type="compositionally biased region" description="Low complexity" evidence="1">
    <location>
        <begin position="27"/>
        <end position="43"/>
    </location>
</feature>
<feature type="compositionally biased region" description="Basic and acidic residues" evidence="1">
    <location>
        <begin position="121"/>
        <end position="130"/>
    </location>
</feature>
<dbReference type="EMBL" id="JROC01000021">
    <property type="protein sequence ID" value="KGL67449.1"/>
    <property type="molecule type" value="Genomic_DNA"/>
</dbReference>
<evidence type="ECO:0000256" key="2">
    <source>
        <dbReference type="SAM" id="SignalP"/>
    </source>
</evidence>
<dbReference type="PROSITE" id="PS51257">
    <property type="entry name" value="PROKAR_LIPOPROTEIN"/>
    <property type="match status" value="1"/>
</dbReference>
<evidence type="ECO:0008006" key="6">
    <source>
        <dbReference type="Google" id="ProtNLM"/>
    </source>
</evidence>
<evidence type="ECO:0000313" key="5">
    <source>
        <dbReference type="Proteomes" id="UP000030001"/>
    </source>
</evidence>
<gene>
    <name evidence="3" type="ORF">LX03_01080</name>
    <name evidence="4" type="ORF">PO158_06650</name>
</gene>
<feature type="chain" id="PRO_5039426491" description="CDP-diacylglycerol diphosphatase" evidence="2">
    <location>
        <begin position="23"/>
        <end position="161"/>
    </location>
</feature>
<evidence type="ECO:0000313" key="4">
    <source>
        <dbReference type="EMBL" id="MDC2827962.1"/>
    </source>
</evidence>
<feature type="region of interest" description="Disordered" evidence="1">
    <location>
        <begin position="120"/>
        <end position="161"/>
    </location>
</feature>
<feature type="compositionally biased region" description="Low complexity" evidence="1">
    <location>
        <begin position="56"/>
        <end position="99"/>
    </location>
</feature>
<evidence type="ECO:0000256" key="1">
    <source>
        <dbReference type="SAM" id="MobiDB-lite"/>
    </source>
</evidence>
<dbReference type="RefSeq" id="WP_034539120.1">
    <property type="nucleotide sequence ID" value="NZ_JAQONC010000025.1"/>
</dbReference>
<dbReference type="EMBL" id="JAQOND010000025">
    <property type="protein sequence ID" value="MDC2827962.1"/>
    <property type="molecule type" value="Genomic_DNA"/>
</dbReference>
<feature type="compositionally biased region" description="Basic residues" evidence="1">
    <location>
        <begin position="44"/>
        <end position="55"/>
    </location>
</feature>
<protein>
    <recommendedName>
        <fullName evidence="6">CDP-diacylglycerol diphosphatase</fullName>
    </recommendedName>
</protein>
<reference evidence="3 5" key="1">
    <citation type="submission" date="2014-09" db="EMBL/GenBank/DDBJ databases">
        <title>Lactobacillus mucosae CRL573 Genome Sequencing.</title>
        <authorList>
            <person name="Bleckwedel J."/>
            <person name="Teran L.C."/>
            <person name="Bonacina J."/>
            <person name="Saavedra L."/>
            <person name="Mozzi F.B."/>
            <person name="Raya R.R."/>
        </authorList>
    </citation>
    <scope>NUCLEOTIDE SEQUENCE [LARGE SCALE GENOMIC DNA]</scope>
    <source>
        <strain evidence="3 5">CRL573</strain>
    </source>
</reference>
<evidence type="ECO:0000313" key="3">
    <source>
        <dbReference type="EMBL" id="KGL67449.1"/>
    </source>
</evidence>
<sequence length="161" mass="16749">MKKEKNSLMAILMIFSMTFLMAGCGNSSKSAQSSSKSETTSSKVVKKKNATKAKKVSSSSSKSKTSSSKAESEYSSSSAVVDNESQSSNSSSSSAQSSSNIQLGLNDVATWTDSNGVVHNVDSDGMDRQVKNGQTTYADWSGPLPSNAQVVTSSSSSSVSN</sequence>
<name>A0A099YAZ9_LIMMU</name>
<feature type="compositionally biased region" description="Low complexity" evidence="1">
    <location>
        <begin position="150"/>
        <end position="161"/>
    </location>
</feature>
<feature type="region of interest" description="Disordered" evidence="1">
    <location>
        <begin position="25"/>
        <end position="99"/>
    </location>
</feature>
<dbReference type="Proteomes" id="UP001218021">
    <property type="component" value="Unassembled WGS sequence"/>
</dbReference>
<dbReference type="AlphaFoldDB" id="A0A099YAZ9"/>
<dbReference type="Proteomes" id="UP000030001">
    <property type="component" value="Unassembled WGS sequence"/>
</dbReference>
<feature type="compositionally biased region" description="Polar residues" evidence="1">
    <location>
        <begin position="131"/>
        <end position="149"/>
    </location>
</feature>
<keyword evidence="2" id="KW-0732">Signal</keyword>
<organism evidence="3 5">
    <name type="scientific">Limosilactobacillus mucosae</name>
    <name type="common">Lactobacillus mucosae</name>
    <dbReference type="NCBI Taxonomy" id="97478"/>
    <lineage>
        <taxon>Bacteria</taxon>
        <taxon>Bacillati</taxon>
        <taxon>Bacillota</taxon>
        <taxon>Bacilli</taxon>
        <taxon>Lactobacillales</taxon>
        <taxon>Lactobacillaceae</taxon>
        <taxon>Limosilactobacillus</taxon>
    </lineage>
</organism>
<feature type="signal peptide" evidence="2">
    <location>
        <begin position="1"/>
        <end position="22"/>
    </location>
</feature>
<reference evidence="4" key="2">
    <citation type="submission" date="2023-01" db="EMBL/GenBank/DDBJ databases">
        <title>Genome analysis of 13 Lactobacillus isolated from gut of wild boar.</title>
        <authorList>
            <person name="Papp P."/>
            <person name="Libisch B."/>
            <person name="Nagy T."/>
            <person name="Olasz F."/>
        </authorList>
    </citation>
    <scope>NUCLEOTIDE SEQUENCE</scope>
    <source>
        <strain evidence="4">F108</strain>
    </source>
</reference>
<proteinExistence type="predicted"/>
<comment type="caution">
    <text evidence="3">The sequence shown here is derived from an EMBL/GenBank/DDBJ whole genome shotgun (WGS) entry which is preliminary data.</text>
</comment>
<accession>A0A099YAZ9</accession>